<proteinExistence type="predicted"/>
<dbReference type="InterPro" id="IPR000182">
    <property type="entry name" value="GNAT_dom"/>
</dbReference>
<dbReference type="Proteomes" id="UP000604473">
    <property type="component" value="Unassembled WGS sequence"/>
</dbReference>
<comment type="caution">
    <text evidence="2">The sequence shown here is derived from an EMBL/GenBank/DDBJ whole genome shotgun (WGS) entry which is preliminary data.</text>
</comment>
<gene>
    <name evidence="2" type="ORF">JMM60_03600</name>
</gene>
<keyword evidence="3" id="KW-1185">Reference proteome</keyword>
<dbReference type="PANTHER" id="PTHR43792">
    <property type="entry name" value="GNAT FAMILY, PUTATIVE (AFU_ORTHOLOGUE AFUA_3G00765)-RELATED-RELATED"/>
    <property type="match status" value="1"/>
</dbReference>
<dbReference type="Gene3D" id="3.40.630.30">
    <property type="match status" value="1"/>
</dbReference>
<dbReference type="Pfam" id="PF13302">
    <property type="entry name" value="Acetyltransf_3"/>
    <property type="match status" value="1"/>
</dbReference>
<feature type="domain" description="N-acetyltransferase" evidence="1">
    <location>
        <begin position="15"/>
        <end position="177"/>
    </location>
</feature>
<evidence type="ECO:0000259" key="1">
    <source>
        <dbReference type="PROSITE" id="PS51186"/>
    </source>
</evidence>
<dbReference type="RefSeq" id="WP_202247331.1">
    <property type="nucleotide sequence ID" value="NZ_JAESJJ010000002.1"/>
</dbReference>
<dbReference type="InterPro" id="IPR016181">
    <property type="entry name" value="Acyl_CoA_acyltransferase"/>
</dbReference>
<evidence type="ECO:0000313" key="3">
    <source>
        <dbReference type="Proteomes" id="UP000604473"/>
    </source>
</evidence>
<accession>A0ABS1RPR8</accession>
<name>A0ABS1RPR8_RHOSU</name>
<organism evidence="2 3">
    <name type="scientific">Rhodovulum sulfidophilum</name>
    <name type="common">Rhodobacter sulfidophilus</name>
    <dbReference type="NCBI Taxonomy" id="35806"/>
    <lineage>
        <taxon>Bacteria</taxon>
        <taxon>Pseudomonadati</taxon>
        <taxon>Pseudomonadota</taxon>
        <taxon>Alphaproteobacteria</taxon>
        <taxon>Rhodobacterales</taxon>
        <taxon>Paracoccaceae</taxon>
        <taxon>Rhodovulum</taxon>
    </lineage>
</organism>
<dbReference type="EMBL" id="JAESJJ010000002">
    <property type="protein sequence ID" value="MBL3607888.1"/>
    <property type="molecule type" value="Genomic_DNA"/>
</dbReference>
<dbReference type="PROSITE" id="PS51186">
    <property type="entry name" value="GNAT"/>
    <property type="match status" value="1"/>
</dbReference>
<dbReference type="InterPro" id="IPR051531">
    <property type="entry name" value="N-acetyltransferase"/>
</dbReference>
<protein>
    <submittedName>
        <fullName evidence="2">GNAT family N-acetyltransferase</fullName>
    </submittedName>
</protein>
<reference evidence="2 3" key="1">
    <citation type="submission" date="2021-01" db="EMBL/GenBank/DDBJ databases">
        <title>Draft genomes of Rhodovulum sulfidophilum.</title>
        <authorList>
            <person name="Guzman M.S."/>
        </authorList>
    </citation>
    <scope>NUCLEOTIDE SEQUENCE [LARGE SCALE GENOMIC DNA]</scope>
    <source>
        <strain evidence="2 3">AB35</strain>
    </source>
</reference>
<dbReference type="SUPFAM" id="SSF55729">
    <property type="entry name" value="Acyl-CoA N-acyltransferases (Nat)"/>
    <property type="match status" value="1"/>
</dbReference>
<evidence type="ECO:0000313" key="2">
    <source>
        <dbReference type="EMBL" id="MBL3607888.1"/>
    </source>
</evidence>
<sequence>MRGAADGFRIETPRLVLRAFRPADLDALIRIGRDPRVAPMMCSLPVRWTRRQAATWVARSRFRGEPTFRLAIDGRDEGLLGVAGLGGAPASLAYFLDPAVWGRGYATEAMRGFLAAVFARFPGLDVLAADHFADNPGSGRVLGKLGFERLGPGTGRSLARLEPAPNIHYRLMRANFEALHEIP</sequence>